<reference evidence="1" key="1">
    <citation type="submission" date="2024-06" db="EMBL/GenBank/DDBJ databases">
        <title>Methylostella associata gen. nov., sp. nov., a novel Ancalomicrobiaceae-affiliated facultatively methylotrophic bacteria that feed on methanotrophs of the genus Methylococcus.</title>
        <authorList>
            <person name="Saltykova V."/>
            <person name="Danilova O.V."/>
            <person name="Oshkin I.Y."/>
            <person name="Belova S.E."/>
            <person name="Pimenov N.V."/>
            <person name="Dedysh S.N."/>
        </authorList>
    </citation>
    <scope>NUCLEOTIDE SEQUENCE</scope>
    <source>
        <strain evidence="1">S20</strain>
    </source>
</reference>
<protein>
    <submittedName>
        <fullName evidence="1">Uncharacterized protein</fullName>
    </submittedName>
</protein>
<name>A0AAU7X8F4_9HYPH</name>
<dbReference type="KEGG" id="mflg:ABS361_12485"/>
<proteinExistence type="predicted"/>
<evidence type="ECO:0000313" key="1">
    <source>
        <dbReference type="EMBL" id="XBY42928.1"/>
    </source>
</evidence>
<organism evidence="1">
    <name type="scientific">Methyloraptor flagellatus</name>
    <dbReference type="NCBI Taxonomy" id="3162530"/>
    <lineage>
        <taxon>Bacteria</taxon>
        <taxon>Pseudomonadati</taxon>
        <taxon>Pseudomonadota</taxon>
        <taxon>Alphaproteobacteria</taxon>
        <taxon>Hyphomicrobiales</taxon>
        <taxon>Ancalomicrobiaceae</taxon>
        <taxon>Methyloraptor</taxon>
    </lineage>
</organism>
<dbReference type="EMBL" id="CP158568">
    <property type="protein sequence ID" value="XBY42928.1"/>
    <property type="molecule type" value="Genomic_DNA"/>
</dbReference>
<sequence length="243" mass="25764">MAAPSDLLRDQPAADGRAAEDLRALLDVAQFLSRPSVFVDPSRLAVGPFGATAVAAMRADPAFRVAVDRTLAETLFAPASGAASWDGFGAEPAHRVVAAMLVTPIDRLVRVARLLGAAALSRRITALLLLTDRRAVRAALEDEAFRFATEEAPLMFNGLTRLATDAATGRDLVATITDRAEIRAFCVSVLAGFVAHTAPAAAPLLMLRLPPQPTAAISFDATTFPQALRLINRKEPRWSGSIA</sequence>
<accession>A0AAU7X8F4</accession>
<gene>
    <name evidence="1" type="ORF">ABS361_12485</name>
</gene>
<dbReference type="RefSeq" id="WP_407048031.1">
    <property type="nucleotide sequence ID" value="NZ_CP158568.1"/>
</dbReference>
<dbReference type="AlphaFoldDB" id="A0AAU7X8F4"/>